<dbReference type="STRING" id="448386.A0A2V3IZ63"/>
<evidence type="ECO:0000256" key="6">
    <source>
        <dbReference type="ARBA" id="ARBA00023136"/>
    </source>
</evidence>
<dbReference type="AlphaFoldDB" id="A0A2V3IZ63"/>
<dbReference type="InterPro" id="IPR026015">
    <property type="entry name" value="ATP_synth_OSCP/delta_N_sf"/>
</dbReference>
<dbReference type="PROSITE" id="PS00389">
    <property type="entry name" value="ATPASE_DELTA"/>
    <property type="match status" value="1"/>
</dbReference>
<evidence type="ECO:0000313" key="8">
    <source>
        <dbReference type="EMBL" id="PXF47343.1"/>
    </source>
</evidence>
<proteinExistence type="inferred from homology"/>
<dbReference type="PRINTS" id="PR00125">
    <property type="entry name" value="ATPASEDELTA"/>
</dbReference>
<evidence type="ECO:0000256" key="5">
    <source>
        <dbReference type="ARBA" id="ARBA00023065"/>
    </source>
</evidence>
<dbReference type="Gene3D" id="1.10.520.20">
    <property type="entry name" value="N-terminal domain of the delta subunit of the F1F0-ATP synthase"/>
    <property type="match status" value="1"/>
</dbReference>
<dbReference type="Proteomes" id="UP000247409">
    <property type="component" value="Unassembled WGS sequence"/>
</dbReference>
<keyword evidence="3" id="KW-0813">Transport</keyword>
<reference evidence="8 9" key="1">
    <citation type="journal article" date="2018" name="Mol. Biol. Evol.">
        <title>Analysis of the draft genome of the red seaweed Gracilariopsis chorda provides insights into genome size evolution in Rhodophyta.</title>
        <authorList>
            <person name="Lee J."/>
            <person name="Yang E.C."/>
            <person name="Graf L."/>
            <person name="Yang J.H."/>
            <person name="Qiu H."/>
            <person name="Zel Zion U."/>
            <person name="Chan C.X."/>
            <person name="Stephens T.G."/>
            <person name="Weber A.P.M."/>
            <person name="Boo G.H."/>
            <person name="Boo S.M."/>
            <person name="Kim K.M."/>
            <person name="Shin Y."/>
            <person name="Jung M."/>
            <person name="Lee S.J."/>
            <person name="Yim H.S."/>
            <person name="Lee J.H."/>
            <person name="Bhattacharya D."/>
            <person name="Yoon H.S."/>
        </authorList>
    </citation>
    <scope>NUCLEOTIDE SEQUENCE [LARGE SCALE GENOMIC DNA]</scope>
    <source>
        <strain evidence="8 9">SKKU-2015</strain>
        <tissue evidence="8">Whole body</tissue>
    </source>
</reference>
<evidence type="ECO:0000256" key="3">
    <source>
        <dbReference type="ARBA" id="ARBA00022448"/>
    </source>
</evidence>
<keyword evidence="9" id="KW-1185">Reference proteome</keyword>
<evidence type="ECO:0000256" key="7">
    <source>
        <dbReference type="ARBA" id="ARBA00023310"/>
    </source>
</evidence>
<dbReference type="OrthoDB" id="1262810at2759"/>
<organism evidence="8 9">
    <name type="scientific">Gracilariopsis chorda</name>
    <dbReference type="NCBI Taxonomy" id="448386"/>
    <lineage>
        <taxon>Eukaryota</taxon>
        <taxon>Rhodophyta</taxon>
        <taxon>Florideophyceae</taxon>
        <taxon>Rhodymeniophycidae</taxon>
        <taxon>Gracilariales</taxon>
        <taxon>Gracilariaceae</taxon>
        <taxon>Gracilariopsis</taxon>
    </lineage>
</organism>
<evidence type="ECO:0000256" key="4">
    <source>
        <dbReference type="ARBA" id="ARBA00022781"/>
    </source>
</evidence>
<dbReference type="GO" id="GO:0016020">
    <property type="term" value="C:membrane"/>
    <property type="evidence" value="ECO:0007669"/>
    <property type="project" value="UniProtKB-SubCell"/>
</dbReference>
<dbReference type="GO" id="GO:0046933">
    <property type="term" value="F:proton-transporting ATP synthase activity, rotational mechanism"/>
    <property type="evidence" value="ECO:0007669"/>
    <property type="project" value="InterPro"/>
</dbReference>
<comment type="subcellular location">
    <subcellularLocation>
        <location evidence="1">Membrane</location>
    </subcellularLocation>
</comment>
<dbReference type="SUPFAM" id="SSF47928">
    <property type="entry name" value="N-terminal domain of the delta subunit of the F1F0-ATP synthase"/>
    <property type="match status" value="1"/>
</dbReference>
<name>A0A2V3IZ63_9FLOR</name>
<dbReference type="InterPro" id="IPR020781">
    <property type="entry name" value="ATPase_OSCP/d_CS"/>
</dbReference>
<dbReference type="PANTHER" id="PTHR11910">
    <property type="entry name" value="ATP SYNTHASE DELTA CHAIN"/>
    <property type="match status" value="1"/>
</dbReference>
<evidence type="ECO:0000256" key="2">
    <source>
        <dbReference type="ARBA" id="ARBA00007046"/>
    </source>
</evidence>
<gene>
    <name evidence="8" type="ORF">BWQ96_02823</name>
</gene>
<dbReference type="NCBIfam" id="TIGR01145">
    <property type="entry name" value="ATP_synt_delta"/>
    <property type="match status" value="1"/>
</dbReference>
<comment type="similarity">
    <text evidence="2">Belongs to the ATPase delta chain family.</text>
</comment>
<keyword evidence="5" id="KW-0406">Ion transport</keyword>
<keyword evidence="7" id="KW-0066">ATP synthesis</keyword>
<comment type="caution">
    <text evidence="8">The sequence shown here is derived from an EMBL/GenBank/DDBJ whole genome shotgun (WGS) entry which is preliminary data.</text>
</comment>
<dbReference type="InterPro" id="IPR000711">
    <property type="entry name" value="ATPase_OSCP/dsu"/>
</dbReference>
<evidence type="ECO:0000313" key="9">
    <source>
        <dbReference type="Proteomes" id="UP000247409"/>
    </source>
</evidence>
<keyword evidence="4" id="KW-0375">Hydrogen ion transport</keyword>
<dbReference type="EMBL" id="NBIV01000025">
    <property type="protein sequence ID" value="PXF47343.1"/>
    <property type="molecule type" value="Genomic_DNA"/>
</dbReference>
<dbReference type="HAMAP" id="MF_01416">
    <property type="entry name" value="ATP_synth_delta_bact"/>
    <property type="match status" value="1"/>
</dbReference>
<protein>
    <submittedName>
        <fullName evidence="8">ATP synthase subunit O, mitochondrial</fullName>
    </submittedName>
</protein>
<accession>A0A2V3IZ63</accession>
<evidence type="ECO:0000256" key="1">
    <source>
        <dbReference type="ARBA" id="ARBA00004370"/>
    </source>
</evidence>
<keyword evidence="6" id="KW-0472">Membrane</keyword>
<dbReference type="Pfam" id="PF00213">
    <property type="entry name" value="OSCP"/>
    <property type="match status" value="1"/>
</dbReference>
<sequence length="217" mass="23948">MFRLGVRGVSRASNVLWRRSFSAEAAEADQLPKAVDTAGRYAHALYNAAKKTNSLDAVINDVDTLQAMVTTNEDFNEFLINPSLPRIAKVEAITEIVDRSGFSDTFSKFLMVMAENGRTSEASKTLTAFQGIIGAIKGEVVVKVTSTMPLSEWELALLKKKIKQRFFADKPDAELTVETAIDEELLGGLTIQVGDRFMDLSTRTELRKLQEVISQAV</sequence>